<sequence length="62" mass="6820">MARGNLLDVQSEPFRKWVAEEVLPSIRKTGSYNAEESTNPIAVGVMDDLKALSGGRLHFETS</sequence>
<dbReference type="EMBL" id="CABVJF010000018">
    <property type="protein sequence ID" value="VVQ16128.1"/>
    <property type="molecule type" value="Genomic_DNA"/>
</dbReference>
<evidence type="ECO:0008006" key="3">
    <source>
        <dbReference type="Google" id="ProtNLM"/>
    </source>
</evidence>
<name>A0A5E7V3E7_PSEFL</name>
<evidence type="ECO:0000313" key="2">
    <source>
        <dbReference type="Proteomes" id="UP000381378"/>
    </source>
</evidence>
<organism evidence="1 2">
    <name type="scientific">Pseudomonas fluorescens</name>
    <dbReference type="NCBI Taxonomy" id="294"/>
    <lineage>
        <taxon>Bacteria</taxon>
        <taxon>Pseudomonadati</taxon>
        <taxon>Pseudomonadota</taxon>
        <taxon>Gammaproteobacteria</taxon>
        <taxon>Pseudomonadales</taxon>
        <taxon>Pseudomonadaceae</taxon>
        <taxon>Pseudomonas</taxon>
    </lineage>
</organism>
<evidence type="ECO:0000313" key="1">
    <source>
        <dbReference type="EMBL" id="VVQ16128.1"/>
    </source>
</evidence>
<accession>A0A5E7V3E7</accession>
<dbReference type="Proteomes" id="UP000381378">
    <property type="component" value="Unassembled WGS sequence"/>
</dbReference>
<dbReference type="AlphaFoldDB" id="A0A5E7V3E7"/>
<protein>
    <recommendedName>
        <fullName evidence="3">Bro-N domain-containing protein</fullName>
    </recommendedName>
</protein>
<proteinExistence type="predicted"/>
<gene>
    <name evidence="1" type="ORF">PS928_04342</name>
</gene>
<reference evidence="1 2" key="1">
    <citation type="submission" date="2019-09" db="EMBL/GenBank/DDBJ databases">
        <authorList>
            <person name="Chandra G."/>
            <person name="Truman W A."/>
        </authorList>
    </citation>
    <scope>NUCLEOTIDE SEQUENCE [LARGE SCALE GENOMIC DNA]</scope>
    <source>
        <strain evidence="1">PS928</strain>
    </source>
</reference>